<comment type="caution">
    <text evidence="2">The sequence shown here is derived from an EMBL/GenBank/DDBJ whole genome shotgun (WGS) entry which is preliminary data.</text>
</comment>
<sequence>MSTKRTLFIDEASETPGKRANVLSAAQAAYMTRRSPQSPKMGGRLEAKDTETTQDIGHVGIEALLEEIEATQLSFQPLDNNEEHEGPEDENIDEAIFLTPQESREVVSSTTTTATARSRKDLGNIASILNHTQRVLDDIFRSLSSPHTPQDQVVNGPEWYTPEHTPNDVFVTPGERKDQSPKALSATKSLQSTIITRHSDIFAVPLPLRPRAAVNDLWTKGTDPAVQSLRSMKDFAQYHSRPKVHFL</sequence>
<feature type="region of interest" description="Disordered" evidence="1">
    <location>
        <begin position="30"/>
        <end position="54"/>
    </location>
</feature>
<keyword evidence="3" id="KW-1185">Reference proteome</keyword>
<reference evidence="2" key="1">
    <citation type="submission" date="2023-06" db="EMBL/GenBank/DDBJ databases">
        <title>Genome-scale phylogeny and comparative genomics of the fungal order Sordariales.</title>
        <authorList>
            <consortium name="Lawrence Berkeley National Laboratory"/>
            <person name="Hensen N."/>
            <person name="Bonometti L."/>
            <person name="Westerberg I."/>
            <person name="Brannstrom I.O."/>
            <person name="Guillou S."/>
            <person name="Cros-Aarteil S."/>
            <person name="Calhoun S."/>
            <person name="Haridas S."/>
            <person name="Kuo A."/>
            <person name="Mondo S."/>
            <person name="Pangilinan J."/>
            <person name="Riley R."/>
            <person name="LaButti K."/>
            <person name="Andreopoulos B."/>
            <person name="Lipzen A."/>
            <person name="Chen C."/>
            <person name="Yanf M."/>
            <person name="Daum C."/>
            <person name="Ng V."/>
            <person name="Clum A."/>
            <person name="Steindorff A."/>
            <person name="Ohm R."/>
            <person name="Martin F."/>
            <person name="Silar P."/>
            <person name="Natvig D."/>
            <person name="Lalanne C."/>
            <person name="Gautier V."/>
            <person name="Ament-velasquez S.L."/>
            <person name="Kruys A."/>
            <person name="Hutchinson M.I."/>
            <person name="Powell A.J."/>
            <person name="Barry K."/>
            <person name="Miller A.N."/>
            <person name="Grigoriev I.V."/>
            <person name="Debuchy R."/>
            <person name="Gladieux P."/>
            <person name="Thoren M.H."/>
            <person name="Johannesson H."/>
        </authorList>
    </citation>
    <scope>NUCLEOTIDE SEQUENCE</scope>
    <source>
        <strain evidence="2">SMH2392-1A</strain>
    </source>
</reference>
<evidence type="ECO:0000256" key="1">
    <source>
        <dbReference type="SAM" id="MobiDB-lite"/>
    </source>
</evidence>
<evidence type="ECO:0000313" key="3">
    <source>
        <dbReference type="Proteomes" id="UP001172101"/>
    </source>
</evidence>
<dbReference type="RefSeq" id="XP_060290880.1">
    <property type="nucleotide sequence ID" value="XM_060440656.1"/>
</dbReference>
<gene>
    <name evidence="2" type="ORF">B0T26DRAFT_681635</name>
</gene>
<dbReference type="EMBL" id="JAUIRO010000008">
    <property type="protein sequence ID" value="KAK0704021.1"/>
    <property type="molecule type" value="Genomic_DNA"/>
</dbReference>
<dbReference type="GeneID" id="85323926"/>
<dbReference type="AlphaFoldDB" id="A0AA39ZUW9"/>
<accession>A0AA39ZUW9</accession>
<dbReference type="Proteomes" id="UP001172101">
    <property type="component" value="Unassembled WGS sequence"/>
</dbReference>
<evidence type="ECO:0000313" key="2">
    <source>
        <dbReference type="EMBL" id="KAK0704021.1"/>
    </source>
</evidence>
<name>A0AA39ZUW9_9PEZI</name>
<protein>
    <submittedName>
        <fullName evidence="2">Uncharacterized protein</fullName>
    </submittedName>
</protein>
<organism evidence="2 3">
    <name type="scientific">Lasiosphaeria miniovina</name>
    <dbReference type="NCBI Taxonomy" id="1954250"/>
    <lineage>
        <taxon>Eukaryota</taxon>
        <taxon>Fungi</taxon>
        <taxon>Dikarya</taxon>
        <taxon>Ascomycota</taxon>
        <taxon>Pezizomycotina</taxon>
        <taxon>Sordariomycetes</taxon>
        <taxon>Sordariomycetidae</taxon>
        <taxon>Sordariales</taxon>
        <taxon>Lasiosphaeriaceae</taxon>
        <taxon>Lasiosphaeria</taxon>
    </lineage>
</organism>
<proteinExistence type="predicted"/>